<evidence type="ECO:0000313" key="3">
    <source>
        <dbReference type="Proteomes" id="UP001497482"/>
    </source>
</evidence>
<sequence>MSSHSTLKSTAEVRFQTHAHLTHGRRWCWRLRDTLRQTRLTRGARSRIFSCRHETGRLSASPAAAERSEPREKEEREEKREKGRMKKHHSPSKVPLQRPSSPAVLPAPSSGDITVQQLNELVSDPSGFYSLPTQHFNEVYPRIFIGNA</sequence>
<dbReference type="AlphaFoldDB" id="A0AAV2LC90"/>
<feature type="compositionally biased region" description="Basic and acidic residues" evidence="1">
    <location>
        <begin position="66"/>
        <end position="81"/>
    </location>
</feature>
<proteinExistence type="predicted"/>
<dbReference type="EMBL" id="OZ035845">
    <property type="protein sequence ID" value="CAL1599987.1"/>
    <property type="molecule type" value="Genomic_DNA"/>
</dbReference>
<evidence type="ECO:0000256" key="1">
    <source>
        <dbReference type="SAM" id="MobiDB-lite"/>
    </source>
</evidence>
<feature type="region of interest" description="Disordered" evidence="1">
    <location>
        <begin position="46"/>
        <end position="111"/>
    </location>
</feature>
<reference evidence="2 3" key="1">
    <citation type="submission" date="2024-04" db="EMBL/GenBank/DDBJ databases">
        <authorList>
            <person name="Waldvogel A.-M."/>
            <person name="Schoenle A."/>
        </authorList>
    </citation>
    <scope>NUCLEOTIDE SEQUENCE [LARGE SCALE GENOMIC DNA]</scope>
</reference>
<protein>
    <submittedName>
        <fullName evidence="2">Uncharacterized protein</fullName>
    </submittedName>
</protein>
<feature type="compositionally biased region" description="Low complexity" evidence="1">
    <location>
        <begin position="99"/>
        <end position="110"/>
    </location>
</feature>
<feature type="compositionally biased region" description="Basic residues" evidence="1">
    <location>
        <begin position="82"/>
        <end position="91"/>
    </location>
</feature>
<organism evidence="2 3">
    <name type="scientific">Knipowitschia caucasica</name>
    <name type="common">Caucasian dwarf goby</name>
    <name type="synonym">Pomatoschistus caucasicus</name>
    <dbReference type="NCBI Taxonomy" id="637954"/>
    <lineage>
        <taxon>Eukaryota</taxon>
        <taxon>Metazoa</taxon>
        <taxon>Chordata</taxon>
        <taxon>Craniata</taxon>
        <taxon>Vertebrata</taxon>
        <taxon>Euteleostomi</taxon>
        <taxon>Actinopterygii</taxon>
        <taxon>Neopterygii</taxon>
        <taxon>Teleostei</taxon>
        <taxon>Neoteleostei</taxon>
        <taxon>Acanthomorphata</taxon>
        <taxon>Gobiaria</taxon>
        <taxon>Gobiiformes</taxon>
        <taxon>Gobioidei</taxon>
        <taxon>Gobiidae</taxon>
        <taxon>Gobiinae</taxon>
        <taxon>Knipowitschia</taxon>
    </lineage>
</organism>
<gene>
    <name evidence="2" type="ORF">KC01_LOCUS28155</name>
</gene>
<keyword evidence="3" id="KW-1185">Reference proteome</keyword>
<name>A0AAV2LC90_KNICA</name>
<dbReference type="Proteomes" id="UP001497482">
    <property type="component" value="Chromosome 23"/>
</dbReference>
<accession>A0AAV2LC90</accession>
<evidence type="ECO:0000313" key="2">
    <source>
        <dbReference type="EMBL" id="CAL1599987.1"/>
    </source>
</evidence>